<proteinExistence type="predicted"/>
<accession>A0ACB9CBZ5</accession>
<evidence type="ECO:0000313" key="2">
    <source>
        <dbReference type="Proteomes" id="UP001056120"/>
    </source>
</evidence>
<reference evidence="2" key="1">
    <citation type="journal article" date="2022" name="Mol. Ecol. Resour.">
        <title>The genomes of chicory, endive, great burdock and yacon provide insights into Asteraceae palaeo-polyploidization history and plant inulin production.</title>
        <authorList>
            <person name="Fan W."/>
            <person name="Wang S."/>
            <person name="Wang H."/>
            <person name="Wang A."/>
            <person name="Jiang F."/>
            <person name="Liu H."/>
            <person name="Zhao H."/>
            <person name="Xu D."/>
            <person name="Zhang Y."/>
        </authorList>
    </citation>
    <scope>NUCLEOTIDE SEQUENCE [LARGE SCALE GENOMIC DNA]</scope>
    <source>
        <strain evidence="2">cv. Yunnan</strain>
    </source>
</reference>
<protein>
    <submittedName>
        <fullName evidence="1">Uncharacterized protein</fullName>
    </submittedName>
</protein>
<dbReference type="EMBL" id="CM042038">
    <property type="protein sequence ID" value="KAI3731789.1"/>
    <property type="molecule type" value="Genomic_DNA"/>
</dbReference>
<sequence>MHISKYLQSSSSLELQSRYEELVLSKSPITGLQCCRGFMAVSGGGGTDVVRRFRMETEGAGMRDLRSRLNFKKLVHRQSQQEGI</sequence>
<name>A0ACB9CBZ5_9ASTR</name>
<keyword evidence="2" id="KW-1185">Reference proteome</keyword>
<organism evidence="1 2">
    <name type="scientific">Smallanthus sonchifolius</name>
    <dbReference type="NCBI Taxonomy" id="185202"/>
    <lineage>
        <taxon>Eukaryota</taxon>
        <taxon>Viridiplantae</taxon>
        <taxon>Streptophyta</taxon>
        <taxon>Embryophyta</taxon>
        <taxon>Tracheophyta</taxon>
        <taxon>Spermatophyta</taxon>
        <taxon>Magnoliopsida</taxon>
        <taxon>eudicotyledons</taxon>
        <taxon>Gunneridae</taxon>
        <taxon>Pentapetalae</taxon>
        <taxon>asterids</taxon>
        <taxon>campanulids</taxon>
        <taxon>Asterales</taxon>
        <taxon>Asteraceae</taxon>
        <taxon>Asteroideae</taxon>
        <taxon>Heliantheae alliance</taxon>
        <taxon>Millerieae</taxon>
        <taxon>Smallanthus</taxon>
    </lineage>
</organism>
<reference evidence="1 2" key="2">
    <citation type="journal article" date="2022" name="Mol. Ecol. Resour.">
        <title>The genomes of chicory, endive, great burdock and yacon provide insights into Asteraceae paleo-polyploidization history and plant inulin production.</title>
        <authorList>
            <person name="Fan W."/>
            <person name="Wang S."/>
            <person name="Wang H."/>
            <person name="Wang A."/>
            <person name="Jiang F."/>
            <person name="Liu H."/>
            <person name="Zhao H."/>
            <person name="Xu D."/>
            <person name="Zhang Y."/>
        </authorList>
    </citation>
    <scope>NUCLEOTIDE SEQUENCE [LARGE SCALE GENOMIC DNA]</scope>
    <source>
        <strain evidence="2">cv. Yunnan</strain>
        <tissue evidence="1">Leaves</tissue>
    </source>
</reference>
<comment type="caution">
    <text evidence="1">The sequence shown here is derived from an EMBL/GenBank/DDBJ whole genome shotgun (WGS) entry which is preliminary data.</text>
</comment>
<dbReference type="Proteomes" id="UP001056120">
    <property type="component" value="Linkage Group LG21"/>
</dbReference>
<gene>
    <name evidence="1" type="ORF">L1987_62978</name>
</gene>
<evidence type="ECO:0000313" key="1">
    <source>
        <dbReference type="EMBL" id="KAI3731789.1"/>
    </source>
</evidence>